<feature type="domain" description="Histidine kinase" evidence="9">
    <location>
        <begin position="446"/>
        <end position="679"/>
    </location>
</feature>
<dbReference type="Gene3D" id="3.30.565.10">
    <property type="entry name" value="Histidine kinase-like ATPase, C-terminal domain"/>
    <property type="match status" value="1"/>
</dbReference>
<dbReference type="CDD" id="cd00130">
    <property type="entry name" value="PAS"/>
    <property type="match status" value="1"/>
</dbReference>
<dbReference type="Gene3D" id="3.30.450.20">
    <property type="entry name" value="PAS domain"/>
    <property type="match status" value="1"/>
</dbReference>
<gene>
    <name evidence="11" type="ORF">ACFSAU_07945</name>
</gene>
<dbReference type="InterPro" id="IPR003594">
    <property type="entry name" value="HATPase_dom"/>
</dbReference>
<dbReference type="GO" id="GO:0005524">
    <property type="term" value="F:ATP binding"/>
    <property type="evidence" value="ECO:0007669"/>
    <property type="project" value="UniProtKB-KW"/>
</dbReference>
<dbReference type="InterPro" id="IPR005467">
    <property type="entry name" value="His_kinase_dom"/>
</dbReference>
<dbReference type="InterPro" id="IPR013656">
    <property type="entry name" value="PAS_4"/>
</dbReference>
<evidence type="ECO:0000256" key="6">
    <source>
        <dbReference type="ARBA" id="ARBA00022840"/>
    </source>
</evidence>
<dbReference type="InterPro" id="IPR000014">
    <property type="entry name" value="PAS"/>
</dbReference>
<dbReference type="PANTHER" id="PTHR44936:SF10">
    <property type="entry name" value="SENSOR PROTEIN RSTB"/>
    <property type="match status" value="1"/>
</dbReference>
<dbReference type="Proteomes" id="UP001597139">
    <property type="component" value="Unassembled WGS sequence"/>
</dbReference>
<reference evidence="11 12" key="1">
    <citation type="journal article" date="2019" name="Int. J. Syst. Evol. Microbiol.">
        <title>The Global Catalogue of Microorganisms (GCM) 10K type strain sequencing project: providing services to taxonomists for standard genome sequencing and annotation.</title>
        <authorList>
            <consortium name="The Broad Institute Genomics Platform"/>
            <consortium name="The Broad Institute Genome Sequencing Center for Infectious Disease"/>
            <person name="Wu L."/>
            <person name="Ma J."/>
        </authorList>
    </citation>
    <scope>NUCLEOTIDE SEQUENCE [LARGE SCALE GENOMIC DNA]</scope>
    <source>
        <strain evidence="11 12">CGMCC 1.12859</strain>
    </source>
</reference>
<evidence type="ECO:0000256" key="4">
    <source>
        <dbReference type="ARBA" id="ARBA00022741"/>
    </source>
</evidence>
<evidence type="ECO:0000256" key="3">
    <source>
        <dbReference type="ARBA" id="ARBA00022679"/>
    </source>
</evidence>
<feature type="transmembrane region" description="Helical" evidence="8">
    <location>
        <begin position="47"/>
        <end position="65"/>
    </location>
</feature>
<dbReference type="RefSeq" id="WP_379821807.1">
    <property type="nucleotide sequence ID" value="NZ_JBHUCZ010000003.1"/>
</dbReference>
<keyword evidence="12" id="KW-1185">Reference proteome</keyword>
<dbReference type="GO" id="GO:0004673">
    <property type="term" value="F:protein histidine kinase activity"/>
    <property type="evidence" value="ECO:0007669"/>
    <property type="project" value="UniProtKB-EC"/>
</dbReference>
<dbReference type="Pfam" id="PF08448">
    <property type="entry name" value="PAS_4"/>
    <property type="match status" value="1"/>
</dbReference>
<dbReference type="PROSITE" id="PS50112">
    <property type="entry name" value="PAS"/>
    <property type="match status" value="1"/>
</dbReference>
<name>A0ABD6BS67_9EURY</name>
<evidence type="ECO:0000259" key="10">
    <source>
        <dbReference type="PROSITE" id="PS50112"/>
    </source>
</evidence>
<dbReference type="SUPFAM" id="SSF55785">
    <property type="entry name" value="PYP-like sensor domain (PAS domain)"/>
    <property type="match status" value="1"/>
</dbReference>
<dbReference type="AlphaFoldDB" id="A0ABD6BS67"/>
<keyword evidence="8" id="KW-1133">Transmembrane helix</keyword>
<dbReference type="InterPro" id="IPR004358">
    <property type="entry name" value="Sig_transdc_His_kin-like_C"/>
</dbReference>
<evidence type="ECO:0000256" key="2">
    <source>
        <dbReference type="ARBA" id="ARBA00012438"/>
    </source>
</evidence>
<keyword evidence="3" id="KW-0808">Transferase</keyword>
<dbReference type="PROSITE" id="PS50109">
    <property type="entry name" value="HIS_KIN"/>
    <property type="match status" value="1"/>
</dbReference>
<accession>A0ABD6BS67</accession>
<protein>
    <recommendedName>
        <fullName evidence="2">histidine kinase</fullName>
        <ecNumber evidence="2">2.7.13.3</ecNumber>
    </recommendedName>
</protein>
<dbReference type="SMART" id="SM00387">
    <property type="entry name" value="HATPase_c"/>
    <property type="match status" value="1"/>
</dbReference>
<dbReference type="Pfam" id="PF02518">
    <property type="entry name" value="HATPase_c"/>
    <property type="match status" value="1"/>
</dbReference>
<evidence type="ECO:0000256" key="5">
    <source>
        <dbReference type="ARBA" id="ARBA00022777"/>
    </source>
</evidence>
<sequence>MHSTSRRGRWLRGGAISLLGMLALALPAADLAPTVPDPWGPETLAGSLAVSSIAMSLLVGGAWLATREWETDHLNSVVVQTYGVTVAAAVLAGWATALWSTGDPTQYVIAIDGVLIAGLLAFATAVLNVEKERRSEAARRDETAHRELAMEVIDSSTVATIVVDADGRIAWLNAAAAETFDIDHESAVGRGRDAVLGEVLTPAQRIPDADDPAYRVRTAGEPQWVERSRHRIEDGLHAGGWIEEYPDVTEKREAFDALEGLARLPRETEDPDPVGRILDAGREYLDADYAAVTRLDGDRSIETVRSDTVDPTAGDAVPDLHIRSVEDVVDAGGLQTGSSDGPAGSDAVTGGFEFDHGAGSSFQTYVAAPVVVDVTERSSAGNRNAPRSGDADTVAVLTFLDRVGTPATAWERALTELLAAWVGYELGSDRRELAHERERLEFVNRVVRHNLLNGLNLVNARIEHLDAGVDGPEAEEHLSVIRSRVDEMTDLIDTIRAFMDAALHDRPLEPVPIRATLSEQLTRASKRYDATFDVHDLPDADLHVTADDVLGEVIGNVLENAVEHSDGEPEVEVWTTRASQRLPSDGVRDRRRTPAALSDGGRRESQRTLTIHVADDGPGIPDDQKRELLTAGEANLSDPGNGFGFYLVHEMMASYGGEVRIRDNDPHGTVVDLVFPVSEQPTP</sequence>
<dbReference type="PANTHER" id="PTHR44936">
    <property type="entry name" value="SENSOR PROTEIN CREC"/>
    <property type="match status" value="1"/>
</dbReference>
<keyword evidence="6 11" id="KW-0067">ATP-binding</keyword>
<comment type="catalytic activity">
    <reaction evidence="1">
        <text>ATP + protein L-histidine = ADP + protein N-phospho-L-histidine.</text>
        <dbReference type="EC" id="2.7.13.3"/>
    </reaction>
</comment>
<dbReference type="EC" id="2.7.13.3" evidence="2"/>
<evidence type="ECO:0000259" key="9">
    <source>
        <dbReference type="PROSITE" id="PS50109"/>
    </source>
</evidence>
<dbReference type="InterPro" id="IPR035965">
    <property type="entry name" value="PAS-like_dom_sf"/>
</dbReference>
<dbReference type="SUPFAM" id="SSF55874">
    <property type="entry name" value="ATPase domain of HSP90 chaperone/DNA topoisomerase II/histidine kinase"/>
    <property type="match status" value="1"/>
</dbReference>
<keyword evidence="8" id="KW-0472">Membrane</keyword>
<dbReference type="InterPro" id="IPR050980">
    <property type="entry name" value="2C_sensor_his_kinase"/>
</dbReference>
<evidence type="ECO:0000313" key="11">
    <source>
        <dbReference type="EMBL" id="MFD1567422.1"/>
    </source>
</evidence>
<dbReference type="SMART" id="SM00091">
    <property type="entry name" value="PAS"/>
    <property type="match status" value="1"/>
</dbReference>
<dbReference type="InterPro" id="IPR036890">
    <property type="entry name" value="HATPase_C_sf"/>
</dbReference>
<comment type="caution">
    <text evidence="11">The sequence shown here is derived from an EMBL/GenBank/DDBJ whole genome shotgun (WGS) entry which is preliminary data.</text>
</comment>
<keyword evidence="5" id="KW-0418">Kinase</keyword>
<feature type="region of interest" description="Disordered" evidence="7">
    <location>
        <begin position="581"/>
        <end position="606"/>
    </location>
</feature>
<feature type="transmembrane region" description="Helical" evidence="8">
    <location>
        <begin position="77"/>
        <end position="95"/>
    </location>
</feature>
<keyword evidence="8" id="KW-0812">Transmembrane</keyword>
<proteinExistence type="predicted"/>
<evidence type="ECO:0000256" key="7">
    <source>
        <dbReference type="SAM" id="MobiDB-lite"/>
    </source>
</evidence>
<dbReference type="CDD" id="cd00075">
    <property type="entry name" value="HATPase"/>
    <property type="match status" value="1"/>
</dbReference>
<dbReference type="PRINTS" id="PR00344">
    <property type="entry name" value="BCTRLSENSOR"/>
</dbReference>
<organism evidence="11 12">
    <name type="scientific">Halolamina litorea</name>
    <dbReference type="NCBI Taxonomy" id="1515593"/>
    <lineage>
        <taxon>Archaea</taxon>
        <taxon>Methanobacteriati</taxon>
        <taxon>Methanobacteriota</taxon>
        <taxon>Stenosarchaea group</taxon>
        <taxon>Halobacteria</taxon>
        <taxon>Halobacteriales</taxon>
        <taxon>Haloferacaceae</taxon>
    </lineage>
</organism>
<evidence type="ECO:0000256" key="1">
    <source>
        <dbReference type="ARBA" id="ARBA00000085"/>
    </source>
</evidence>
<keyword evidence="4" id="KW-0547">Nucleotide-binding</keyword>
<evidence type="ECO:0000256" key="8">
    <source>
        <dbReference type="SAM" id="Phobius"/>
    </source>
</evidence>
<evidence type="ECO:0000313" key="12">
    <source>
        <dbReference type="Proteomes" id="UP001597139"/>
    </source>
</evidence>
<feature type="transmembrane region" description="Helical" evidence="8">
    <location>
        <begin position="107"/>
        <end position="129"/>
    </location>
</feature>
<dbReference type="EMBL" id="JBHUCZ010000003">
    <property type="protein sequence ID" value="MFD1567422.1"/>
    <property type="molecule type" value="Genomic_DNA"/>
</dbReference>
<feature type="domain" description="PAS" evidence="10">
    <location>
        <begin position="145"/>
        <end position="202"/>
    </location>
</feature>